<reference evidence="1" key="1">
    <citation type="submission" date="2022-12" db="EMBL/GenBank/DDBJ databases">
        <title>Whole genome sequence of Mycolicibacterium iranicum strain SBH312.</title>
        <authorList>
            <person name="Jani J."/>
            <person name="Arifin Mustapha Z."/>
            <person name="Ahmed K."/>
            <person name="Kai Ling C."/>
        </authorList>
    </citation>
    <scope>NUCLEOTIDE SEQUENCE</scope>
    <source>
        <strain evidence="1">SBH312</strain>
    </source>
</reference>
<dbReference type="Proteomes" id="UP001084650">
    <property type="component" value="Unassembled WGS sequence"/>
</dbReference>
<protein>
    <recommendedName>
        <fullName evidence="3">Haloacid dehalogenase</fullName>
    </recommendedName>
</protein>
<dbReference type="InterPro" id="IPR023214">
    <property type="entry name" value="HAD_sf"/>
</dbReference>
<sequence>MTNARVCDRFQVLLDLDGLLIDMEPFAFELGTPPGRDRWSRFLAHTAEAAPIVAGVELVAALRRIRWRYSISTTRPAAVQAVHPAPRKTFVDHRPSIRSWTRAHLPLQPTNVFLRRNAGAAEACKTEHFFATATALPKRQMAALFVDDEPAVVDALAEELPALHISDLAELSDADLTATLHYSAAAAEPLHRRHADQVAAPG</sequence>
<evidence type="ECO:0000313" key="1">
    <source>
        <dbReference type="EMBL" id="MCZ0732359.1"/>
    </source>
</evidence>
<keyword evidence="2" id="KW-1185">Reference proteome</keyword>
<dbReference type="RefSeq" id="WP_268788068.1">
    <property type="nucleotide sequence ID" value="NZ_JAPQYE010000029.1"/>
</dbReference>
<dbReference type="Gene3D" id="3.40.50.1000">
    <property type="entry name" value="HAD superfamily/HAD-like"/>
    <property type="match status" value="1"/>
</dbReference>
<organism evidence="1 2">
    <name type="scientific">Mycolicibacterium iranicum</name>
    <name type="common">Mycobacterium iranicum</name>
    <dbReference type="NCBI Taxonomy" id="912594"/>
    <lineage>
        <taxon>Bacteria</taxon>
        <taxon>Bacillati</taxon>
        <taxon>Actinomycetota</taxon>
        <taxon>Actinomycetes</taxon>
        <taxon>Mycobacteriales</taxon>
        <taxon>Mycobacteriaceae</taxon>
        <taxon>Mycolicibacterium</taxon>
    </lineage>
</organism>
<evidence type="ECO:0000313" key="2">
    <source>
        <dbReference type="Proteomes" id="UP001084650"/>
    </source>
</evidence>
<name>A0ABT4HRI8_MYCIR</name>
<dbReference type="EMBL" id="JAPQYE010000029">
    <property type="protein sequence ID" value="MCZ0732359.1"/>
    <property type="molecule type" value="Genomic_DNA"/>
</dbReference>
<gene>
    <name evidence="1" type="ORF">OY187_30355</name>
</gene>
<accession>A0ABT4HRI8</accession>
<proteinExistence type="predicted"/>
<comment type="caution">
    <text evidence="1">The sequence shown here is derived from an EMBL/GenBank/DDBJ whole genome shotgun (WGS) entry which is preliminary data.</text>
</comment>
<evidence type="ECO:0008006" key="3">
    <source>
        <dbReference type="Google" id="ProtNLM"/>
    </source>
</evidence>